<evidence type="ECO:0000313" key="2">
    <source>
        <dbReference type="Proteomes" id="UP000431901"/>
    </source>
</evidence>
<accession>A0A6I4WLC3</accession>
<keyword evidence="2" id="KW-1185">Reference proteome</keyword>
<protein>
    <submittedName>
        <fullName evidence="1">Uncharacterized protein</fullName>
    </submittedName>
</protein>
<gene>
    <name evidence="1" type="ORF">GQ466_27315</name>
</gene>
<organism evidence="1 2">
    <name type="scientific">Actinomadura rayongensis</name>
    <dbReference type="NCBI Taxonomy" id="1429076"/>
    <lineage>
        <taxon>Bacteria</taxon>
        <taxon>Bacillati</taxon>
        <taxon>Actinomycetota</taxon>
        <taxon>Actinomycetes</taxon>
        <taxon>Streptosporangiales</taxon>
        <taxon>Thermomonosporaceae</taxon>
        <taxon>Actinomadura</taxon>
    </lineage>
</organism>
<sequence length="158" mass="17301">MTVMEANPEAGTTPALNPRDLIDPVLFDKLVARVQEDQQVAQFYAVGMVEQMLVYLKAVAEYGGRPGNLAPSKAVDPAWHVFVLHTAEYRAFCADLGGGFIEHTPVVTEDITSGNALARTLDAMRATGYAVDERYWQLGTWTSCCSTENCHSQIAYLA</sequence>
<dbReference type="EMBL" id="WUTW01000008">
    <property type="protein sequence ID" value="MXQ67734.1"/>
    <property type="molecule type" value="Genomic_DNA"/>
</dbReference>
<proteinExistence type="predicted"/>
<comment type="caution">
    <text evidence="1">The sequence shown here is derived from an EMBL/GenBank/DDBJ whole genome shotgun (WGS) entry which is preliminary data.</text>
</comment>
<name>A0A6I4WLC3_9ACTN</name>
<reference evidence="1 2" key="1">
    <citation type="submission" date="2019-12" db="EMBL/GenBank/DDBJ databases">
        <title>Nocardia macrotermitis sp. nov. and Nocardia aurantia sp. nov., isolated from the gut of the fungus growing-termite Macrotermes natalensis.</title>
        <authorList>
            <person name="Christine B."/>
            <person name="Rene B."/>
        </authorList>
    </citation>
    <scope>NUCLEOTIDE SEQUENCE [LARGE SCALE GENOMIC DNA]</scope>
    <source>
        <strain evidence="1 2">DSM 102126</strain>
    </source>
</reference>
<dbReference type="Proteomes" id="UP000431901">
    <property type="component" value="Unassembled WGS sequence"/>
</dbReference>
<evidence type="ECO:0000313" key="1">
    <source>
        <dbReference type="EMBL" id="MXQ67734.1"/>
    </source>
</evidence>
<dbReference type="RefSeq" id="WP_161105919.1">
    <property type="nucleotide sequence ID" value="NZ_JBHLYI010000011.1"/>
</dbReference>
<dbReference type="OrthoDB" id="5328543at2"/>
<dbReference type="AlphaFoldDB" id="A0A6I4WLC3"/>